<dbReference type="RefSeq" id="WP_160201444.1">
    <property type="nucleotide sequence ID" value="NZ_QXWK01000009.1"/>
</dbReference>
<dbReference type="Pfam" id="PF02557">
    <property type="entry name" value="VanY"/>
    <property type="match status" value="1"/>
</dbReference>
<dbReference type="PANTHER" id="PTHR34385:SF1">
    <property type="entry name" value="PEPTIDOGLYCAN L-ALANYL-D-GLUTAMATE ENDOPEPTIDASE CWLK"/>
    <property type="match status" value="1"/>
</dbReference>
<protein>
    <submittedName>
        <fullName evidence="3">D-alanyl-D-alanine carboxypeptidase family protein</fullName>
    </submittedName>
</protein>
<dbReference type="GO" id="GO:0006508">
    <property type="term" value="P:proteolysis"/>
    <property type="evidence" value="ECO:0007669"/>
    <property type="project" value="InterPro"/>
</dbReference>
<evidence type="ECO:0000313" key="4">
    <source>
        <dbReference type="Proteomes" id="UP000446866"/>
    </source>
</evidence>
<keyword evidence="4" id="KW-1185">Reference proteome</keyword>
<keyword evidence="3" id="KW-0121">Carboxypeptidase</keyword>
<organism evidence="3 4">
    <name type="scientific">Anaerotruncus colihominis</name>
    <dbReference type="NCBI Taxonomy" id="169435"/>
    <lineage>
        <taxon>Bacteria</taxon>
        <taxon>Bacillati</taxon>
        <taxon>Bacillota</taxon>
        <taxon>Clostridia</taxon>
        <taxon>Eubacteriales</taxon>
        <taxon>Oscillospiraceae</taxon>
        <taxon>Anaerotruncus</taxon>
    </lineage>
</organism>
<dbReference type="Gene3D" id="3.30.1380.10">
    <property type="match status" value="1"/>
</dbReference>
<dbReference type="InterPro" id="IPR013783">
    <property type="entry name" value="Ig-like_fold"/>
</dbReference>
<feature type="signal peptide" evidence="1">
    <location>
        <begin position="1"/>
        <end position="26"/>
    </location>
</feature>
<keyword evidence="1" id="KW-0732">Signal</keyword>
<name>A0A845QKE7_9FIRM</name>
<dbReference type="PROSITE" id="PS51257">
    <property type="entry name" value="PROKAR_LIPOPROTEIN"/>
    <property type="match status" value="1"/>
</dbReference>
<reference evidence="3 4" key="1">
    <citation type="submission" date="2018-08" db="EMBL/GenBank/DDBJ databases">
        <title>Murine metabolic-syndrome-specific gut microbial biobank.</title>
        <authorList>
            <person name="Liu C."/>
        </authorList>
    </citation>
    <scope>NUCLEOTIDE SEQUENCE [LARGE SCALE GENOMIC DNA]</scope>
    <source>
        <strain evidence="3 4">28</strain>
    </source>
</reference>
<dbReference type="CDD" id="cd14852">
    <property type="entry name" value="LD-carboxypeptidase"/>
    <property type="match status" value="1"/>
</dbReference>
<proteinExistence type="predicted"/>
<dbReference type="InterPro" id="IPR058193">
    <property type="entry name" value="VanY/YodJ_core_dom"/>
</dbReference>
<dbReference type="AlphaFoldDB" id="A0A845QKE7"/>
<sequence length="321" mass="36296">MKRTTKLLLICLPLLMLYSCKNTEPAATIAAPSVSVQSFPGSGKMLISWKPVETIENVDGYGVFRADSKDSEFQCLYETDKVENTAFYNYLDIDRKVGQTYFYKVKSYHLDGENRVYSDTESSIISVKAEPSIAKDPENPLMLVNKSCWLSETYVPANLVSVSEFAVKAIDAKKIVRDAYEKLYHDAEKAGFDIKIVSAYRDYALQEYLFAYWCEVDGEELALRLSAKPGRSEHQTGYALDVSCESSGWDLLESFGSTPEGIWLAENCHKYGFIIRYEKDTEDITGYAYEPWHLRYVGEKTAGEIKSQGITLEEYLGAGIR</sequence>
<dbReference type="InterPro" id="IPR003709">
    <property type="entry name" value="VanY-like_core_dom"/>
</dbReference>
<gene>
    <name evidence="3" type="ORF">D0435_05815</name>
</gene>
<feature type="chain" id="PRO_5032728478" evidence="1">
    <location>
        <begin position="27"/>
        <end position="321"/>
    </location>
</feature>
<dbReference type="PANTHER" id="PTHR34385">
    <property type="entry name" value="D-ALANYL-D-ALANINE CARBOXYPEPTIDASE"/>
    <property type="match status" value="1"/>
</dbReference>
<dbReference type="Gene3D" id="2.60.40.10">
    <property type="entry name" value="Immunoglobulins"/>
    <property type="match status" value="1"/>
</dbReference>
<evidence type="ECO:0000256" key="1">
    <source>
        <dbReference type="SAM" id="SignalP"/>
    </source>
</evidence>
<comment type="caution">
    <text evidence="3">The sequence shown here is derived from an EMBL/GenBank/DDBJ whole genome shotgun (WGS) entry which is preliminary data.</text>
</comment>
<dbReference type="InterPro" id="IPR009045">
    <property type="entry name" value="Zn_M74/Hedgehog-like"/>
</dbReference>
<keyword evidence="3" id="KW-0645">Protease</keyword>
<evidence type="ECO:0000259" key="2">
    <source>
        <dbReference type="Pfam" id="PF02557"/>
    </source>
</evidence>
<dbReference type="InterPro" id="IPR052179">
    <property type="entry name" value="DD-CPase-like"/>
</dbReference>
<dbReference type="SUPFAM" id="SSF55166">
    <property type="entry name" value="Hedgehog/DD-peptidase"/>
    <property type="match status" value="1"/>
</dbReference>
<accession>A0A845QKE7</accession>
<dbReference type="Proteomes" id="UP000446866">
    <property type="component" value="Unassembled WGS sequence"/>
</dbReference>
<dbReference type="EMBL" id="QXWK01000009">
    <property type="protein sequence ID" value="NBH61167.1"/>
    <property type="molecule type" value="Genomic_DNA"/>
</dbReference>
<evidence type="ECO:0000313" key="3">
    <source>
        <dbReference type="EMBL" id="NBH61167.1"/>
    </source>
</evidence>
<keyword evidence="3" id="KW-0378">Hydrolase</keyword>
<feature type="domain" description="D-alanyl-D-alanine carboxypeptidase-like core" evidence="2">
    <location>
        <begin position="173"/>
        <end position="298"/>
    </location>
</feature>
<dbReference type="GO" id="GO:0004180">
    <property type="term" value="F:carboxypeptidase activity"/>
    <property type="evidence" value="ECO:0007669"/>
    <property type="project" value="UniProtKB-KW"/>
</dbReference>